<evidence type="ECO:0000313" key="1">
    <source>
        <dbReference type="EMBL" id="RIY35162.1"/>
    </source>
</evidence>
<gene>
    <name evidence="1" type="ORF">CKF58_07005</name>
</gene>
<protein>
    <submittedName>
        <fullName evidence="1">Uncharacterized protein</fullName>
    </submittedName>
</protein>
<proteinExistence type="predicted"/>
<dbReference type="AlphaFoldDB" id="A0A3A1YAJ3"/>
<dbReference type="EMBL" id="NRJG01000148">
    <property type="protein sequence ID" value="RIY35162.1"/>
    <property type="molecule type" value="Genomic_DNA"/>
</dbReference>
<reference evidence="1 2" key="1">
    <citation type="submission" date="2017-08" db="EMBL/GenBank/DDBJ databases">
        <title>Reclassification of Bisgaard taxon 37 and 44.</title>
        <authorList>
            <person name="Christensen H."/>
        </authorList>
    </citation>
    <scope>NUCLEOTIDE SEQUENCE [LARGE SCALE GENOMIC DNA]</scope>
    <source>
        <strain evidence="1 2">111</strain>
    </source>
</reference>
<organism evidence="1 2">
    <name type="scientific">Psittacicella hinzii</name>
    <dbReference type="NCBI Taxonomy" id="2028575"/>
    <lineage>
        <taxon>Bacteria</taxon>
        <taxon>Pseudomonadati</taxon>
        <taxon>Pseudomonadota</taxon>
        <taxon>Gammaproteobacteria</taxon>
        <taxon>Pasteurellales</taxon>
        <taxon>Psittacicellaceae</taxon>
        <taxon>Psittacicella</taxon>
    </lineage>
</organism>
<name>A0A3A1YAJ3_9GAMM</name>
<dbReference type="RefSeq" id="WP_119532362.1">
    <property type="nucleotide sequence ID" value="NZ_JBHSSP010000022.1"/>
</dbReference>
<sequence>MAEHNLIRHGGKYLSATQQAVANLSQAFENAVLQGNKARAQALVNFQVNADYDTSDQAIQEIRRVYKRLGLHITGFGLKK</sequence>
<accession>A0A3A1YAJ3</accession>
<dbReference type="Proteomes" id="UP000265916">
    <property type="component" value="Unassembled WGS sequence"/>
</dbReference>
<comment type="caution">
    <text evidence="1">The sequence shown here is derived from an EMBL/GenBank/DDBJ whole genome shotgun (WGS) entry which is preliminary data.</text>
</comment>
<keyword evidence="2" id="KW-1185">Reference proteome</keyword>
<evidence type="ECO:0000313" key="2">
    <source>
        <dbReference type="Proteomes" id="UP000265916"/>
    </source>
</evidence>